<feature type="transmembrane region" description="Helical" evidence="10">
    <location>
        <begin position="282"/>
        <end position="302"/>
    </location>
</feature>
<protein>
    <recommendedName>
        <fullName evidence="8">MLO-like protein</fullName>
    </recommendedName>
</protein>
<name>A0AAD8KEU4_TARER</name>
<feature type="transmembrane region" description="Helical" evidence="10">
    <location>
        <begin position="158"/>
        <end position="182"/>
    </location>
</feature>
<feature type="transmembrane region" description="Helical" evidence="10">
    <location>
        <begin position="308"/>
        <end position="330"/>
    </location>
</feature>
<keyword evidence="7 8" id="KW-0568">Pathogenesis-related protein</keyword>
<dbReference type="AlphaFoldDB" id="A0AAD8KEU4"/>
<dbReference type="GO" id="GO:0016020">
    <property type="term" value="C:membrane"/>
    <property type="evidence" value="ECO:0007669"/>
    <property type="project" value="UniProtKB-SubCell"/>
</dbReference>
<dbReference type="PANTHER" id="PTHR31942:SF82">
    <property type="entry name" value="MLO PROTEIN HOMOLOG 1"/>
    <property type="match status" value="1"/>
</dbReference>
<evidence type="ECO:0000256" key="6">
    <source>
        <dbReference type="ARBA" id="ARBA00023136"/>
    </source>
</evidence>
<sequence length="549" mass="62032">MAAGSSSDRSLEETPTWAVALVCAVFIIISVIIEHGIHSLGKLFQKKQKKALLEALEKMKGELMLLGFLSLLLTVGTKYVAKICVPEKIGYKMLPCKPKDYEKKKDGGDYEGEHRRKLLSNLAQEMVFRRALAGAGDGAVTCHKGMVPMISSSAVHQLHIFIFILAVFHVVYSVVIIGLGLAKMRKWKTWEAETTSLEYEFTNDPARFRFAHQTSFVKRHTGLSTKPGIKWVVAFFRQFFGSISKVDYMTIRNGFINKHFAPSSKFDFHKYIKRSMEDDFKAVLGISIPLWMFSIIFLLLNVHGWHALTYLSFVPLVILLLVGTKLELVIMEMAQQIQDKATIVRGAPVVEPSNKFFWFNSPQLVLFLIHFTLFQNAFQMAFFLWTLYEFGIHSCYHESMVAIGVRVGLGVLAHIMCSYITFPLYALVTQMGSHMKKSIFEEQTSKALKKWQKAAKDRKKLRELSGSSGRVGDVSNSGIMSPGQTPSRGSSPIHLLHSQKHRSSTAESEIDIPPSPRAYTSETELSDMEGSYTQDHHKNPHRDFSFSRS</sequence>
<evidence type="ECO:0000256" key="3">
    <source>
        <dbReference type="ARBA" id="ARBA00022692"/>
    </source>
</evidence>
<feature type="transmembrane region" description="Helical" evidence="10">
    <location>
        <begin position="61"/>
        <end position="81"/>
    </location>
</feature>
<comment type="subcellular location">
    <subcellularLocation>
        <location evidence="1 8">Membrane</location>
        <topology evidence="1 8">Multi-pass membrane protein</topology>
    </subcellularLocation>
</comment>
<evidence type="ECO:0000256" key="1">
    <source>
        <dbReference type="ARBA" id="ARBA00004141"/>
    </source>
</evidence>
<keyword evidence="12" id="KW-1185">Reference proteome</keyword>
<keyword evidence="3 8" id="KW-0812">Transmembrane</keyword>
<comment type="function">
    <text evidence="8">May be involved in modulation of pathogen defense and leaf cell death.</text>
</comment>
<keyword evidence="5 8" id="KW-1133">Transmembrane helix</keyword>
<comment type="similarity">
    <text evidence="2 8">Belongs to the MLO family.</text>
</comment>
<evidence type="ECO:0000256" key="9">
    <source>
        <dbReference type="SAM" id="MobiDB-lite"/>
    </source>
</evidence>
<dbReference type="Pfam" id="PF03094">
    <property type="entry name" value="Mlo"/>
    <property type="match status" value="1"/>
</dbReference>
<evidence type="ECO:0000256" key="7">
    <source>
        <dbReference type="ARBA" id="ARBA00023265"/>
    </source>
</evidence>
<organism evidence="11 12">
    <name type="scientific">Tagetes erecta</name>
    <name type="common">African marigold</name>
    <dbReference type="NCBI Taxonomy" id="13708"/>
    <lineage>
        <taxon>Eukaryota</taxon>
        <taxon>Viridiplantae</taxon>
        <taxon>Streptophyta</taxon>
        <taxon>Embryophyta</taxon>
        <taxon>Tracheophyta</taxon>
        <taxon>Spermatophyta</taxon>
        <taxon>Magnoliopsida</taxon>
        <taxon>eudicotyledons</taxon>
        <taxon>Gunneridae</taxon>
        <taxon>Pentapetalae</taxon>
        <taxon>asterids</taxon>
        <taxon>campanulids</taxon>
        <taxon>Asterales</taxon>
        <taxon>Asteraceae</taxon>
        <taxon>Asteroideae</taxon>
        <taxon>Heliantheae alliance</taxon>
        <taxon>Tageteae</taxon>
        <taxon>Tagetes</taxon>
    </lineage>
</organism>
<evidence type="ECO:0000313" key="12">
    <source>
        <dbReference type="Proteomes" id="UP001229421"/>
    </source>
</evidence>
<proteinExistence type="inferred from homology"/>
<feature type="compositionally biased region" description="Polar residues" evidence="9">
    <location>
        <begin position="474"/>
        <end position="490"/>
    </location>
</feature>
<dbReference type="InterPro" id="IPR004326">
    <property type="entry name" value="Mlo"/>
</dbReference>
<keyword evidence="4 8" id="KW-0611">Plant defense</keyword>
<accession>A0AAD8KEU4</accession>
<comment type="domain">
    <text evidence="8">The C-terminus contains a calmodulin-binding domain, which binds calmodulin in a calcium-dependent fashion.</text>
</comment>
<evidence type="ECO:0000256" key="8">
    <source>
        <dbReference type="RuleBase" id="RU280816"/>
    </source>
</evidence>
<evidence type="ECO:0000256" key="2">
    <source>
        <dbReference type="ARBA" id="ARBA00006574"/>
    </source>
</evidence>
<reference evidence="11" key="1">
    <citation type="journal article" date="2023" name="bioRxiv">
        <title>Improved chromosome-level genome assembly for marigold (Tagetes erecta).</title>
        <authorList>
            <person name="Jiang F."/>
            <person name="Yuan L."/>
            <person name="Wang S."/>
            <person name="Wang H."/>
            <person name="Xu D."/>
            <person name="Wang A."/>
            <person name="Fan W."/>
        </authorList>
    </citation>
    <scope>NUCLEOTIDE SEQUENCE</scope>
    <source>
        <strain evidence="11">WSJ</strain>
        <tissue evidence="11">Leaf</tissue>
    </source>
</reference>
<feature type="transmembrane region" description="Helical" evidence="10">
    <location>
        <begin position="17"/>
        <end position="40"/>
    </location>
</feature>
<feature type="transmembrane region" description="Helical" evidence="10">
    <location>
        <begin position="407"/>
        <end position="428"/>
    </location>
</feature>
<evidence type="ECO:0000256" key="4">
    <source>
        <dbReference type="ARBA" id="ARBA00022821"/>
    </source>
</evidence>
<dbReference type="EMBL" id="JAUHHV010000006">
    <property type="protein sequence ID" value="KAK1421657.1"/>
    <property type="molecule type" value="Genomic_DNA"/>
</dbReference>
<gene>
    <name evidence="8" type="primary">MLO</name>
    <name evidence="11" type="ORF">QVD17_24157</name>
</gene>
<dbReference type="GO" id="GO:0006952">
    <property type="term" value="P:defense response"/>
    <property type="evidence" value="ECO:0007669"/>
    <property type="project" value="UniProtKB-KW"/>
</dbReference>
<dbReference type="Proteomes" id="UP001229421">
    <property type="component" value="Unassembled WGS sequence"/>
</dbReference>
<keyword evidence="6 8" id="KW-0472">Membrane</keyword>
<feature type="transmembrane region" description="Helical" evidence="10">
    <location>
        <begin position="364"/>
        <end position="387"/>
    </location>
</feature>
<evidence type="ECO:0000256" key="5">
    <source>
        <dbReference type="ARBA" id="ARBA00022989"/>
    </source>
</evidence>
<evidence type="ECO:0000313" key="11">
    <source>
        <dbReference type="EMBL" id="KAK1421657.1"/>
    </source>
</evidence>
<comment type="caution">
    <text evidence="11">The sequence shown here is derived from an EMBL/GenBank/DDBJ whole genome shotgun (WGS) entry which is preliminary data.</text>
</comment>
<feature type="compositionally biased region" description="Basic and acidic residues" evidence="9">
    <location>
        <begin position="534"/>
        <end position="549"/>
    </location>
</feature>
<dbReference type="GO" id="GO:0005516">
    <property type="term" value="F:calmodulin binding"/>
    <property type="evidence" value="ECO:0007669"/>
    <property type="project" value="UniProtKB-KW"/>
</dbReference>
<feature type="region of interest" description="Disordered" evidence="9">
    <location>
        <begin position="459"/>
        <end position="549"/>
    </location>
</feature>
<dbReference type="PANTHER" id="PTHR31942">
    <property type="entry name" value="MLO-LIKE PROTEIN 1"/>
    <property type="match status" value="1"/>
</dbReference>
<evidence type="ECO:0000256" key="10">
    <source>
        <dbReference type="SAM" id="Phobius"/>
    </source>
</evidence>
<keyword evidence="8" id="KW-0112">Calmodulin-binding</keyword>